<evidence type="ECO:0000313" key="4">
    <source>
        <dbReference type="EMBL" id="RGZ81423.1"/>
    </source>
</evidence>
<dbReference type="InterPro" id="IPR002220">
    <property type="entry name" value="DapA-like"/>
</dbReference>
<comment type="similarity">
    <text evidence="1">Belongs to the DapA family.</text>
</comment>
<keyword evidence="3" id="KW-0472">Membrane</keyword>
<comment type="caution">
    <text evidence="4">The sequence shown here is derived from an EMBL/GenBank/DDBJ whole genome shotgun (WGS) entry which is preliminary data.</text>
</comment>
<dbReference type="Pfam" id="PF00701">
    <property type="entry name" value="DHDPS"/>
    <property type="match status" value="1"/>
</dbReference>
<accession>A0A413PWB9</accession>
<dbReference type="EMBL" id="QSEP01000069">
    <property type="protein sequence ID" value="RGZ81423.1"/>
    <property type="molecule type" value="Genomic_DNA"/>
</dbReference>
<evidence type="ECO:0000256" key="1">
    <source>
        <dbReference type="ARBA" id="ARBA00007592"/>
    </source>
</evidence>
<keyword evidence="2" id="KW-0456">Lyase</keyword>
<evidence type="ECO:0000256" key="3">
    <source>
        <dbReference type="SAM" id="Phobius"/>
    </source>
</evidence>
<dbReference type="GO" id="GO:0008840">
    <property type="term" value="F:4-hydroxy-tetrahydrodipicolinate synthase activity"/>
    <property type="evidence" value="ECO:0007669"/>
    <property type="project" value="TreeGrafter"/>
</dbReference>
<gene>
    <name evidence="4" type="ORF">DW972_10410</name>
</gene>
<dbReference type="PANTHER" id="PTHR12128:SF66">
    <property type="entry name" value="4-HYDROXY-2-OXOGLUTARATE ALDOLASE, MITOCHONDRIAL"/>
    <property type="match status" value="1"/>
</dbReference>
<dbReference type="CDD" id="cd00408">
    <property type="entry name" value="DHDPS-like"/>
    <property type="match status" value="1"/>
</dbReference>
<proteinExistence type="inferred from homology"/>
<dbReference type="AlphaFoldDB" id="A0A413PWB9"/>
<protein>
    <submittedName>
        <fullName evidence="4">Dihydrodipicolinate synthase family protein</fullName>
    </submittedName>
</protein>
<feature type="transmembrane region" description="Helical" evidence="3">
    <location>
        <begin position="21"/>
        <end position="42"/>
    </location>
</feature>
<name>A0A413PWB9_9FIRM</name>
<evidence type="ECO:0000313" key="5">
    <source>
        <dbReference type="Proteomes" id="UP000286561"/>
    </source>
</evidence>
<keyword evidence="3" id="KW-1133">Transmembrane helix</keyword>
<evidence type="ECO:0000256" key="2">
    <source>
        <dbReference type="ARBA" id="ARBA00023239"/>
    </source>
</evidence>
<organism evidence="4 5">
    <name type="scientific">Anaerobutyricum hallii</name>
    <dbReference type="NCBI Taxonomy" id="39488"/>
    <lineage>
        <taxon>Bacteria</taxon>
        <taxon>Bacillati</taxon>
        <taxon>Bacillota</taxon>
        <taxon>Clostridia</taxon>
        <taxon>Lachnospirales</taxon>
        <taxon>Lachnospiraceae</taxon>
        <taxon>Anaerobutyricum</taxon>
    </lineage>
</organism>
<dbReference type="SUPFAM" id="SSF51569">
    <property type="entry name" value="Aldolase"/>
    <property type="match status" value="1"/>
</dbReference>
<dbReference type="InterPro" id="IPR013785">
    <property type="entry name" value="Aldolase_TIM"/>
</dbReference>
<dbReference type="Gene3D" id="3.20.20.70">
    <property type="entry name" value="Aldolase class I"/>
    <property type="match status" value="1"/>
</dbReference>
<reference evidence="4 5" key="1">
    <citation type="submission" date="2018-08" db="EMBL/GenBank/DDBJ databases">
        <title>A genome reference for cultivated species of the human gut microbiota.</title>
        <authorList>
            <person name="Zou Y."/>
            <person name="Xue W."/>
            <person name="Luo G."/>
        </authorList>
    </citation>
    <scope>NUCLEOTIDE SEQUENCE [LARGE SCALE GENOMIC DNA]</scope>
    <source>
        <strain evidence="4 5">AM48-23BH</strain>
    </source>
</reference>
<dbReference type="Proteomes" id="UP000286561">
    <property type="component" value="Unassembled WGS sequence"/>
</dbReference>
<keyword evidence="3" id="KW-0812">Transmembrane</keyword>
<sequence length="131" mass="15130">MLFLKQNRQKKKKNVLCGCDYLLYQAYATGAVGWISMTANILPKLSADFHNAMIIEKDYQKGLEIYKKLYPVVNMTERYPAPTQAVKHILTEVIGFDEGICRRPRREISAEDKAMVVEWSQIKELAKTNKM</sequence>
<dbReference type="PANTHER" id="PTHR12128">
    <property type="entry name" value="DIHYDRODIPICOLINATE SYNTHASE"/>
    <property type="match status" value="1"/>
</dbReference>